<comment type="caution">
    <text evidence="2">The sequence shown here is derived from an EMBL/GenBank/DDBJ whole genome shotgun (WGS) entry which is preliminary data.</text>
</comment>
<accession>A0A9P5AIM3</accession>
<dbReference type="PANTHER" id="PTHR24148">
    <property type="entry name" value="ANKYRIN REPEAT DOMAIN-CONTAINING PROTEIN 39 HOMOLOG-RELATED"/>
    <property type="match status" value="1"/>
</dbReference>
<reference evidence="2" key="1">
    <citation type="journal article" date="2017" name="Mycologia">
        <title>Fusarium algeriense, sp. nov., a novel toxigenic crown rot pathogen of durum wheat from Algeria is nested in the Fusarium burgessii species complex.</title>
        <authorList>
            <person name="Laraba I."/>
            <person name="Keddad A."/>
            <person name="Boureghda H."/>
            <person name="Abdallah N."/>
            <person name="Vaughan M.M."/>
            <person name="Proctor R.H."/>
            <person name="Busman M."/>
            <person name="O'Donnell K."/>
        </authorList>
    </citation>
    <scope>NUCLEOTIDE SEQUENCE</scope>
    <source>
        <strain evidence="2">NRRL 25174</strain>
    </source>
</reference>
<evidence type="ECO:0000313" key="2">
    <source>
        <dbReference type="EMBL" id="KAF4339480.1"/>
    </source>
</evidence>
<organism evidence="2 3">
    <name type="scientific">Fusarium beomiforme</name>
    <dbReference type="NCBI Taxonomy" id="44412"/>
    <lineage>
        <taxon>Eukaryota</taxon>
        <taxon>Fungi</taxon>
        <taxon>Dikarya</taxon>
        <taxon>Ascomycota</taxon>
        <taxon>Pezizomycotina</taxon>
        <taxon>Sordariomycetes</taxon>
        <taxon>Hypocreomycetidae</taxon>
        <taxon>Hypocreales</taxon>
        <taxon>Nectriaceae</taxon>
        <taxon>Fusarium</taxon>
        <taxon>Fusarium burgessii species complex</taxon>
    </lineage>
</organism>
<dbReference type="Pfam" id="PF26639">
    <property type="entry name" value="Het-6_barrel"/>
    <property type="match status" value="1"/>
</dbReference>
<protein>
    <submittedName>
        <fullName evidence="2">Heterokaryon incompatibility (Het-6OR allele)</fullName>
    </submittedName>
</protein>
<dbReference type="InterPro" id="IPR052895">
    <property type="entry name" value="HetReg/Transcr_Mod"/>
</dbReference>
<keyword evidence="3" id="KW-1185">Reference proteome</keyword>
<dbReference type="Proteomes" id="UP000730481">
    <property type="component" value="Unassembled WGS sequence"/>
</dbReference>
<proteinExistence type="predicted"/>
<dbReference type="InterPro" id="IPR010730">
    <property type="entry name" value="HET"/>
</dbReference>
<evidence type="ECO:0000259" key="1">
    <source>
        <dbReference type="Pfam" id="PF06985"/>
    </source>
</evidence>
<feature type="domain" description="Heterokaryon incompatibility" evidence="1">
    <location>
        <begin position="65"/>
        <end position="217"/>
    </location>
</feature>
<evidence type="ECO:0000313" key="3">
    <source>
        <dbReference type="Proteomes" id="UP000730481"/>
    </source>
</evidence>
<dbReference type="AlphaFoldDB" id="A0A9P5AIM3"/>
<sequence>MQANSNTKEAFDNVTYKISLRCAPKYRPLDPEQRQIRILHLLPGQYDDPVRCTLRTVSLDGNLSYEALSYSWGDPYICHVIEVDDQEATVTSNLYNVLRRLRLTDRTRHIWVDALCINQADTNERTHQVGLMRSIYSSATEGILWLGDFATTATSDAGANYISANTAATAFALLKSMAANHHWNSQEHAESMANEDSVALATLLNLSWWQRAWTVQEAVLPKKATLYCGTLQLPLSEAKLAHLRSVSHERRGCCVTNPQSHDVLYKFWDYIESLRLLQEESDKNTLIRMALEMFRFRNASDRRDCVYAYLGLGSKALADYTIPHETAFRYVVRSLIQESKNLGPLLRIAEHDQARSQTLPSWCPDYGSASWFQSHEDVDQEFGWLYMYSWYRASGQKGPLTRYSLIDSWLDLEGVLIDKVAKSEGPMYNTDDKARSLSEWHQRRDPRCCQRGPYEEVGWCEMMRDIYVVFSNNPRDYTRPRTRDGFETIIESIWDPKSQLTLFQYQTFTTETGLVGHARVDMRAGDVIAVLLGGNMPFILRPLEDGTFGYVGQVFVHGIMDGEALQQGRELRRITLV</sequence>
<dbReference type="EMBL" id="PVQB02000284">
    <property type="protein sequence ID" value="KAF4339480.1"/>
    <property type="molecule type" value="Genomic_DNA"/>
</dbReference>
<dbReference type="PANTHER" id="PTHR24148:SF73">
    <property type="entry name" value="HET DOMAIN PROTEIN (AFU_ORTHOLOGUE AFUA_8G01020)"/>
    <property type="match status" value="1"/>
</dbReference>
<reference evidence="2" key="2">
    <citation type="submission" date="2020-02" db="EMBL/GenBank/DDBJ databases">
        <title>Identification and distribution of gene clusters putatively required for synthesis of sphingolipid metabolism inhibitors in phylogenetically diverse species of the filamentous fungus Fusarium.</title>
        <authorList>
            <person name="Kim H.-S."/>
            <person name="Busman M."/>
            <person name="Brown D.W."/>
            <person name="Divon H."/>
            <person name="Uhlig S."/>
            <person name="Proctor R.H."/>
        </authorList>
    </citation>
    <scope>NUCLEOTIDE SEQUENCE</scope>
    <source>
        <strain evidence="2">NRRL 25174</strain>
    </source>
</reference>
<dbReference type="Pfam" id="PF06985">
    <property type="entry name" value="HET"/>
    <property type="match status" value="1"/>
</dbReference>
<gene>
    <name evidence="2" type="ORF">FBEOM_6601</name>
</gene>
<dbReference type="OrthoDB" id="2157530at2759"/>
<name>A0A9P5AIM3_9HYPO</name>